<accession>A0A6J5R1P0</accession>
<keyword evidence="4" id="KW-0812">Transmembrane</keyword>
<dbReference type="InterPro" id="IPR010090">
    <property type="entry name" value="Phage_tape_meas"/>
</dbReference>
<organism evidence="6">
    <name type="scientific">uncultured Caudovirales phage</name>
    <dbReference type="NCBI Taxonomy" id="2100421"/>
    <lineage>
        <taxon>Viruses</taxon>
        <taxon>Duplodnaviria</taxon>
        <taxon>Heunggongvirae</taxon>
        <taxon>Uroviricota</taxon>
        <taxon>Caudoviricetes</taxon>
        <taxon>Peduoviridae</taxon>
        <taxon>Maltschvirus</taxon>
        <taxon>Maltschvirus maltsch</taxon>
    </lineage>
</organism>
<proteinExistence type="predicted"/>
<evidence type="ECO:0000313" key="6">
    <source>
        <dbReference type="EMBL" id="CAB4190603.1"/>
    </source>
</evidence>
<feature type="transmembrane region" description="Helical" evidence="4">
    <location>
        <begin position="428"/>
        <end position="455"/>
    </location>
</feature>
<sequence length="1141" mass="118051">MSVDVGTVKGTITLEDQFSSTLKIVQANFVAATSKLESVGQSFNKAGRAMTIGITAPLVGAAGASLLFAGNFEASMTRLVSLAGVSQDQLGKVKKTILDLAPAVGIGPQALADAMTIVSSTVSDTNVALDILKIAAKGSAAGMGDTADVARALTAVVNSYGAANITAARAGDILTQTVKDGGAEAKELAPTLANVVPMAAQLGISFEEVGANIATFTKLGVPATQAVTSLSAVMTAMLKPTREGEMALSQLGMSYDSLRKEVKDKGLTAVLTDLSVKFGDNKEAMAEVFGRVEALRNVMGTAGQQAETYATVLGNITKASGVLDGAFDAMKGKQVQTWNELTAAVTVIAIKLGDALAPALTKAMIAAKPILDWIVKAVEWFGQLPAPVQTTVIGFIGLAAAVGPMLMMVGSLAIGLSSVLGLIGGAGGLGAILAIATGPVGLAVIAVAGLATAVWKFHQQLDDLENKPKPNQYLKDLKDGAGNAIVTIDKMTESTGKLVPGMTLTIDSFKKTADAAKASATATGAVVMKTKEQIEAEQELAKKKATLNAEIAQTQRELAKMTPELEFQIQAWMDFGLSASETALKLGLTNITIQTVTDSLKQQREAWKDAAAEMEKYSRSVPRSKESIEILDAPRRRLTKSEIPILHGPAPKTQRDLDRQELRDNLMGVLQDVPGTMAQTLMQGGSWKNAAQSIGSQFGSSIGSTIGKTFASLGSLGGPIGAAIGSFAGPLVGKLIGAFQSAEKAVNPVRDAFIKGAGGLAALNQKAMEATGSITLVQAVLNAKNPEAYQKAVDALNTAFARQNELLDKQNKLTAAKLQLSEKQLSNMTTVMGVLSSGAAMTANELNNLGVVALASFNAALASGMSFSEAMAKAGPALSQLNSAFDALGISTDNEALKVLMLQSTIMEKNPSLIAAVGALGESFTALSALGELNTTTFNAMSATGLSMFSQLQAAAFAAGGGQRDALIPMQGYLHDAEKAAKDLGIPLDANTQMLIDQSKELGIWKDKGKTSTDIMVDAMNTLVKSVSDLIAQLRGIPANTEFTVTENRIVNSTGGGDNGGDNQNNGIPQAKGGLYNVTGPTNFLAGEAGSEQAMFSGAGQKFGEETTAAVNAMRADMAYSLPRAVSRAVRDAMQDARATA</sequence>
<evidence type="ECO:0000256" key="2">
    <source>
        <dbReference type="ARBA" id="ARBA00022612"/>
    </source>
</evidence>
<dbReference type="PANTHER" id="PTHR37813:SF1">
    <property type="entry name" value="FELS-2 PROPHAGE PROTEIN"/>
    <property type="match status" value="1"/>
</dbReference>
<name>A0A6J5R1P0_9CAUD</name>
<keyword evidence="4" id="KW-1133">Transmembrane helix</keyword>
<dbReference type="PANTHER" id="PTHR37813">
    <property type="entry name" value="FELS-2 PROPHAGE PROTEIN"/>
    <property type="match status" value="1"/>
</dbReference>
<evidence type="ECO:0000256" key="4">
    <source>
        <dbReference type="SAM" id="Phobius"/>
    </source>
</evidence>
<evidence type="ECO:0000259" key="5">
    <source>
        <dbReference type="Pfam" id="PF10145"/>
    </source>
</evidence>
<keyword evidence="4" id="KW-0472">Membrane</keyword>
<feature type="domain" description="Phage tail tape measure protein" evidence="5">
    <location>
        <begin position="112"/>
        <end position="290"/>
    </location>
</feature>
<dbReference type="GO" id="GO:0098003">
    <property type="term" value="P:viral tail assembly"/>
    <property type="evidence" value="ECO:0007669"/>
    <property type="project" value="UniProtKB-KW"/>
</dbReference>
<evidence type="ECO:0000256" key="3">
    <source>
        <dbReference type="SAM" id="MobiDB-lite"/>
    </source>
</evidence>
<protein>
    <submittedName>
        <fullName evidence="6">Phage tail tape measure protein</fullName>
    </submittedName>
</protein>
<reference evidence="6" key="1">
    <citation type="submission" date="2020-05" db="EMBL/GenBank/DDBJ databases">
        <authorList>
            <person name="Chiriac C."/>
            <person name="Salcher M."/>
            <person name="Ghai R."/>
            <person name="Kavagutti S V."/>
        </authorList>
    </citation>
    <scope>NUCLEOTIDE SEQUENCE</scope>
</reference>
<dbReference type="Pfam" id="PF10145">
    <property type="entry name" value="PhageMin_Tail"/>
    <property type="match status" value="1"/>
</dbReference>
<dbReference type="NCBIfam" id="TIGR01760">
    <property type="entry name" value="tape_meas_TP901"/>
    <property type="match status" value="1"/>
</dbReference>
<evidence type="ECO:0000256" key="1">
    <source>
        <dbReference type="ARBA" id="ARBA00022465"/>
    </source>
</evidence>
<feature type="region of interest" description="Disordered" evidence="3">
    <location>
        <begin position="1053"/>
        <end position="1073"/>
    </location>
</feature>
<keyword evidence="1" id="KW-1245">Viral tail assembly</keyword>
<gene>
    <name evidence="6" type="ORF">UFOVP1196_76</name>
</gene>
<dbReference type="EMBL" id="LR797148">
    <property type="protein sequence ID" value="CAB4190603.1"/>
    <property type="molecule type" value="Genomic_DNA"/>
</dbReference>
<keyword evidence="2" id="KW-1188">Viral release from host cell</keyword>
<feature type="transmembrane region" description="Helical" evidence="4">
    <location>
        <begin position="392"/>
        <end position="416"/>
    </location>
</feature>